<accession>A0ABQ5X1G4</accession>
<comment type="caution">
    <text evidence="1">The sequence shown here is derived from an EMBL/GenBank/DDBJ whole genome shotgun (WGS) entry which is preliminary data.</text>
</comment>
<proteinExistence type="predicted"/>
<sequence>MSELDYRIDSFNFSNHDFSKIKIDGWFVNYEKKITEIFFHIRNLDYKIDSYGLHSQDVADVLGDRALNCRFMQFISFRENIFFEDISESFFIVNYTDNTFDIVRFNGPGRQKWALPKYKNFSDLRIHMSVRARDRTTLRKHLQELERVTGIAKPGVVIGYSDDPRLYRVAHEYGWDYVSAHGKTNIQFETLASFYLRTVLGSDILLLISDIRPLHQDWDSRWIFGVLSFGSVVYLSPEQIQKPLQGEGSWNNPFQISELSKTSLAAFTASDIELFGLPGLRSLSSEIENQGEKPESSQTMYALDTEVIAVAPEGEKQISFMNPFAEGVSSLSEQRECLKSILLDAYPLASQRDPENRLINDQRLFSRFTSLGDNCEFGLIQREVGLEPLDLFRFGGIRNIQNLIQAFDEDLSAFGTVSDTEIYEAYGEWISTSNRYGVTFHTHRYAHDSSSEAVLASEQKKLRYLARKTLEDLEEGTKILIRKSNDIITDEEARSLYRAVRRHGNCPILIVTQASGEADLNTVEDLGDGLLRGYISHFAPYAEAYSGSLEEWRDLCGAALDLVIQEVGTH</sequence>
<gene>
    <name evidence="1" type="ORF">GCM10007866_20830</name>
</gene>
<reference evidence="2" key="1">
    <citation type="journal article" date="2019" name="Int. J. Syst. Evol. Microbiol.">
        <title>The Global Catalogue of Microorganisms (GCM) 10K type strain sequencing project: providing services to taxonomists for standard genome sequencing and annotation.</title>
        <authorList>
            <consortium name="The Broad Institute Genomics Platform"/>
            <consortium name="The Broad Institute Genome Sequencing Center for Infectious Disease"/>
            <person name="Wu L."/>
            <person name="Ma J."/>
        </authorList>
    </citation>
    <scope>NUCLEOTIDE SEQUENCE [LARGE SCALE GENOMIC DNA]</scope>
    <source>
        <strain evidence="2">NBRC 3250</strain>
    </source>
</reference>
<dbReference type="RefSeq" id="WP_145995649.1">
    <property type="nucleotide sequence ID" value="NZ_BEWL01000016.1"/>
</dbReference>
<dbReference type="Proteomes" id="UP001156672">
    <property type="component" value="Unassembled WGS sequence"/>
</dbReference>
<dbReference type="EMBL" id="BSNW01000044">
    <property type="protein sequence ID" value="GLQ69630.1"/>
    <property type="molecule type" value="Genomic_DNA"/>
</dbReference>
<keyword evidence="2" id="KW-1185">Reference proteome</keyword>
<organism evidence="1 2">
    <name type="scientific">Gluconobacter albidus</name>
    <dbReference type="NCBI Taxonomy" id="318683"/>
    <lineage>
        <taxon>Bacteria</taxon>
        <taxon>Pseudomonadati</taxon>
        <taxon>Pseudomonadota</taxon>
        <taxon>Alphaproteobacteria</taxon>
        <taxon>Acetobacterales</taxon>
        <taxon>Acetobacteraceae</taxon>
        <taxon>Gluconobacter</taxon>
    </lineage>
</organism>
<protein>
    <submittedName>
        <fullName evidence="1">Uncharacterized protein</fullName>
    </submittedName>
</protein>
<evidence type="ECO:0000313" key="1">
    <source>
        <dbReference type="EMBL" id="GLQ69630.1"/>
    </source>
</evidence>
<name>A0ABQ5X1G4_9PROT</name>
<evidence type="ECO:0000313" key="2">
    <source>
        <dbReference type="Proteomes" id="UP001156672"/>
    </source>
</evidence>